<keyword evidence="2" id="KW-0695">RNA-directed DNA polymerase</keyword>
<protein>
    <submittedName>
        <fullName evidence="2">RNA-directed DNA polymerase from transposon X-element</fullName>
    </submittedName>
</protein>
<keyword evidence="3" id="KW-1185">Reference proteome</keyword>
<comment type="caution">
    <text evidence="2">The sequence shown here is derived from an EMBL/GenBank/DDBJ whole genome shotgun (WGS) entry which is preliminary data.</text>
</comment>
<keyword evidence="2" id="KW-0808">Transferase</keyword>
<reference evidence="2" key="2">
    <citation type="journal article" date="2023" name="Science">
        <title>Genomic signatures of disease resistance in endangered staghorn corals.</title>
        <authorList>
            <person name="Vollmer S.V."/>
            <person name="Selwyn J.D."/>
            <person name="Despard B.A."/>
            <person name="Roesel C.L."/>
        </authorList>
    </citation>
    <scope>NUCLEOTIDE SEQUENCE</scope>
    <source>
        <strain evidence="2">K2</strain>
    </source>
</reference>
<dbReference type="Pfam" id="PF03372">
    <property type="entry name" value="Exo_endo_phos"/>
    <property type="match status" value="1"/>
</dbReference>
<evidence type="ECO:0000313" key="3">
    <source>
        <dbReference type="Proteomes" id="UP001249851"/>
    </source>
</evidence>
<dbReference type="Gene3D" id="3.60.10.10">
    <property type="entry name" value="Endonuclease/exonuclease/phosphatase"/>
    <property type="match status" value="1"/>
</dbReference>
<reference evidence="2" key="1">
    <citation type="journal article" date="2023" name="G3 (Bethesda)">
        <title>Whole genome assembly and annotation of the endangered Caribbean coral Acropora cervicornis.</title>
        <authorList>
            <person name="Selwyn J.D."/>
            <person name="Vollmer S.V."/>
        </authorList>
    </citation>
    <scope>NUCLEOTIDE SEQUENCE</scope>
    <source>
        <strain evidence="2">K2</strain>
    </source>
</reference>
<dbReference type="InterPro" id="IPR036691">
    <property type="entry name" value="Endo/exonu/phosph_ase_sf"/>
</dbReference>
<dbReference type="InterPro" id="IPR005135">
    <property type="entry name" value="Endo/exonuclease/phosphatase"/>
</dbReference>
<dbReference type="GO" id="GO:0003964">
    <property type="term" value="F:RNA-directed DNA polymerase activity"/>
    <property type="evidence" value="ECO:0007669"/>
    <property type="project" value="UniProtKB-KW"/>
</dbReference>
<gene>
    <name evidence="2" type="ORF">P5673_018748</name>
</gene>
<keyword evidence="2" id="KW-0548">Nucleotidyltransferase</keyword>
<name>A0AAD9V2B6_ACRCE</name>
<dbReference type="Proteomes" id="UP001249851">
    <property type="component" value="Unassembled WGS sequence"/>
</dbReference>
<dbReference type="AlphaFoldDB" id="A0AAD9V2B6"/>
<accession>A0AAD9V2B6</accession>
<organism evidence="2 3">
    <name type="scientific">Acropora cervicornis</name>
    <name type="common">Staghorn coral</name>
    <dbReference type="NCBI Taxonomy" id="6130"/>
    <lineage>
        <taxon>Eukaryota</taxon>
        <taxon>Metazoa</taxon>
        <taxon>Cnidaria</taxon>
        <taxon>Anthozoa</taxon>
        <taxon>Hexacorallia</taxon>
        <taxon>Scleractinia</taxon>
        <taxon>Astrocoeniina</taxon>
        <taxon>Acroporidae</taxon>
        <taxon>Acropora</taxon>
    </lineage>
</organism>
<feature type="domain" description="Endonuclease/exonuclease/phosphatase" evidence="1">
    <location>
        <begin position="1"/>
        <end position="161"/>
    </location>
</feature>
<dbReference type="PANTHER" id="PTHR33395">
    <property type="entry name" value="TRANSCRIPTASE, PUTATIVE-RELATED-RELATED"/>
    <property type="match status" value="1"/>
</dbReference>
<dbReference type="SUPFAM" id="SSF56219">
    <property type="entry name" value="DNase I-like"/>
    <property type="match status" value="1"/>
</dbReference>
<sequence length="493" mass="55863">MHLNINGIQNKFDEVKQAMKEFKAQVFFLTETKIDATYPTAQFKISGYEIYCNDGTKGGGGIMAFVSSRTPSQKLAPHRKFSTIEPLIIGAKFGKHDVVVVGIYRPPRSFGEQYYLRLEEELNDICTFASLQKQFVIVIGDLNLDRLRPERREGYILLALEDVQGYSGLIDKPTRITDHSQTLQDIILTNKPSIFQGCDVLNPELSVHALVYRILKIKATYHPEELKYDLHMAPWHVGDIFDSIKDKYSFCDSLLNYVLDEHVPFKKLRDACAGNNITLTINGNLETNQEIAAEHFAGYFSTMANNIGGTEILNLKEENFSAHVCIQSIKETLSGSDTPPFTFSSVQLAELIKEMGGLSANKASGHDDLPPKLLKMIFKEIALSLCTIFNTSIETAAWPETWKWGTWTPVLKKVDRHDTSNYRPITVLHVVGRIYEKLLSKQITNFMDPIIKDNLTACRKSHSCETTLNRLVEEWKMELDCGKLAKPHLMKTF</sequence>
<evidence type="ECO:0000259" key="1">
    <source>
        <dbReference type="Pfam" id="PF03372"/>
    </source>
</evidence>
<proteinExistence type="predicted"/>
<evidence type="ECO:0000313" key="2">
    <source>
        <dbReference type="EMBL" id="KAK2558571.1"/>
    </source>
</evidence>
<dbReference type="EMBL" id="JARQWQ010000043">
    <property type="protein sequence ID" value="KAK2558571.1"/>
    <property type="molecule type" value="Genomic_DNA"/>
</dbReference>
<dbReference type="PANTHER" id="PTHR33395:SF22">
    <property type="entry name" value="REVERSE TRANSCRIPTASE DOMAIN-CONTAINING PROTEIN"/>
    <property type="match status" value="1"/>
</dbReference>